<feature type="compositionally biased region" description="Low complexity" evidence="1">
    <location>
        <begin position="14"/>
        <end position="28"/>
    </location>
</feature>
<evidence type="ECO:0000313" key="3">
    <source>
        <dbReference type="Proteomes" id="UP000792457"/>
    </source>
</evidence>
<feature type="compositionally biased region" description="Pro residues" evidence="1">
    <location>
        <begin position="81"/>
        <end position="97"/>
    </location>
</feature>
<evidence type="ECO:0000256" key="1">
    <source>
        <dbReference type="SAM" id="MobiDB-lite"/>
    </source>
</evidence>
<organism evidence="2 3">
    <name type="scientific">Ladona fulva</name>
    <name type="common">Scarce chaser dragonfly</name>
    <name type="synonym">Libellula fulva</name>
    <dbReference type="NCBI Taxonomy" id="123851"/>
    <lineage>
        <taxon>Eukaryota</taxon>
        <taxon>Metazoa</taxon>
        <taxon>Ecdysozoa</taxon>
        <taxon>Arthropoda</taxon>
        <taxon>Hexapoda</taxon>
        <taxon>Insecta</taxon>
        <taxon>Pterygota</taxon>
        <taxon>Palaeoptera</taxon>
        <taxon>Odonata</taxon>
        <taxon>Epiprocta</taxon>
        <taxon>Anisoptera</taxon>
        <taxon>Libelluloidea</taxon>
        <taxon>Libellulidae</taxon>
        <taxon>Ladona</taxon>
    </lineage>
</organism>
<reference evidence="2" key="1">
    <citation type="submission" date="2013-04" db="EMBL/GenBank/DDBJ databases">
        <authorList>
            <person name="Qu J."/>
            <person name="Murali S.C."/>
            <person name="Bandaranaike D."/>
            <person name="Bellair M."/>
            <person name="Blankenburg K."/>
            <person name="Chao H."/>
            <person name="Dinh H."/>
            <person name="Doddapaneni H."/>
            <person name="Downs B."/>
            <person name="Dugan-Rocha S."/>
            <person name="Elkadiri S."/>
            <person name="Gnanaolivu R.D."/>
            <person name="Hernandez B."/>
            <person name="Javaid M."/>
            <person name="Jayaseelan J.C."/>
            <person name="Lee S."/>
            <person name="Li M."/>
            <person name="Ming W."/>
            <person name="Munidasa M."/>
            <person name="Muniz J."/>
            <person name="Nguyen L."/>
            <person name="Ongeri F."/>
            <person name="Osuji N."/>
            <person name="Pu L.-L."/>
            <person name="Puazo M."/>
            <person name="Qu C."/>
            <person name="Quiroz J."/>
            <person name="Raj R."/>
            <person name="Weissenberger G."/>
            <person name="Xin Y."/>
            <person name="Zou X."/>
            <person name="Han Y."/>
            <person name="Richards S."/>
            <person name="Worley K."/>
            <person name="Muzny D."/>
            <person name="Gibbs R."/>
        </authorList>
    </citation>
    <scope>NUCLEOTIDE SEQUENCE</scope>
    <source>
        <strain evidence="2">Sampled in the wild</strain>
    </source>
</reference>
<proteinExistence type="predicted"/>
<keyword evidence="3" id="KW-1185">Reference proteome</keyword>
<dbReference type="EMBL" id="KZ308208">
    <property type="protein sequence ID" value="KAG8224697.1"/>
    <property type="molecule type" value="Genomic_DNA"/>
</dbReference>
<feature type="region of interest" description="Disordered" evidence="1">
    <location>
        <begin position="1"/>
        <end position="102"/>
    </location>
</feature>
<gene>
    <name evidence="2" type="ORF">J437_LFUL006084</name>
</gene>
<accession>A0A8K0JZA5</accession>
<dbReference type="AlphaFoldDB" id="A0A8K0JZA5"/>
<sequence>MLNPEVVSPVLRGLSSSPNSALEPSSSNVPQRPECSITKYHHGNTQRTGIYEDPSISGYNESGMQGVAGCRDQIPTAPLSPSSPSPSTLPPPPPPSLQPHNRLFHHHHHTNQVYFYYYIQQDMPDLPPSSSEEETEEDDLPVNKEVKEAITHKPSPTASSTVRVAGAALRKPCTLLLQASRWIEGHLERRAQKLSEIPGKFEYYIGTRITCIPGIPLIRLSSISRNSPQFTSKSLEREVGDWVAFLHMPPLVPRSLPSSFFFHFRRGTLSPHLSLARSVRNVTRDRVS</sequence>
<comment type="caution">
    <text evidence="2">The sequence shown here is derived from an EMBL/GenBank/DDBJ whole genome shotgun (WGS) entry which is preliminary data.</text>
</comment>
<reference evidence="2" key="2">
    <citation type="submission" date="2017-10" db="EMBL/GenBank/DDBJ databases">
        <title>Ladona fulva Genome sequencing and assembly.</title>
        <authorList>
            <person name="Murali S."/>
            <person name="Richards S."/>
            <person name="Bandaranaike D."/>
            <person name="Bellair M."/>
            <person name="Blankenburg K."/>
            <person name="Chao H."/>
            <person name="Dinh H."/>
            <person name="Doddapaneni H."/>
            <person name="Dugan-Rocha S."/>
            <person name="Elkadiri S."/>
            <person name="Gnanaolivu R."/>
            <person name="Hernandez B."/>
            <person name="Skinner E."/>
            <person name="Javaid M."/>
            <person name="Lee S."/>
            <person name="Li M."/>
            <person name="Ming W."/>
            <person name="Munidasa M."/>
            <person name="Muniz J."/>
            <person name="Nguyen L."/>
            <person name="Hughes D."/>
            <person name="Osuji N."/>
            <person name="Pu L.-L."/>
            <person name="Puazo M."/>
            <person name="Qu C."/>
            <person name="Quiroz J."/>
            <person name="Raj R."/>
            <person name="Weissenberger G."/>
            <person name="Xin Y."/>
            <person name="Zou X."/>
            <person name="Han Y."/>
            <person name="Worley K."/>
            <person name="Muzny D."/>
            <person name="Gibbs R."/>
        </authorList>
    </citation>
    <scope>NUCLEOTIDE SEQUENCE</scope>
    <source>
        <strain evidence="2">Sampled in the wild</strain>
    </source>
</reference>
<protein>
    <submittedName>
        <fullName evidence="2">Uncharacterized protein</fullName>
    </submittedName>
</protein>
<name>A0A8K0JZA5_LADFU</name>
<evidence type="ECO:0000313" key="2">
    <source>
        <dbReference type="EMBL" id="KAG8224697.1"/>
    </source>
</evidence>
<dbReference type="Proteomes" id="UP000792457">
    <property type="component" value="Unassembled WGS sequence"/>
</dbReference>